<dbReference type="PANTHER" id="PTHR45786:SF77">
    <property type="entry name" value="HELITRON HELICASE-LIKE DOMAIN-CONTAINING PROTEIN-RELATED"/>
    <property type="match status" value="1"/>
</dbReference>
<evidence type="ECO:0000313" key="3">
    <source>
        <dbReference type="EMBL" id="KAJ0212729.1"/>
    </source>
</evidence>
<dbReference type="EMBL" id="NBSK02000004">
    <property type="protein sequence ID" value="KAJ0212729.1"/>
    <property type="molecule type" value="Genomic_DNA"/>
</dbReference>
<name>A0A9R1VWB4_LACSA</name>
<gene>
    <name evidence="3" type="ORF">LSAT_V11C400159750</name>
</gene>
<dbReference type="InterPro" id="IPR025476">
    <property type="entry name" value="Helitron_helicase-like"/>
</dbReference>
<proteinExistence type="predicted"/>
<evidence type="ECO:0000259" key="2">
    <source>
        <dbReference type="Pfam" id="PF14214"/>
    </source>
</evidence>
<sequence length="961" mass="110771">MHFALSICFFFVQLSLLARNLFPFFFYFLYIVLRLLRTSFVMDVPTKRPAASSSSSSAPRSRSSRHLDLFSGLPQYVDSGDCSCVCELCGAYFWYVERVAKFSTPAHLRYSHCCRDGGVVLPYPPAFDPDFVALYQNVSFVKDIRAYSSMFSMTSFGANVDDIVNEDRGPYVFKISGQISHTIGSLSPDPVKGPRFLQLYLFDTDHEVQNRLKVIDSPRKRDLDGNIVHFLVGFLGANNKYVRTFETAKIMADGCNLDFYAVRLFNNVSDRTYGLPSPGSLGCIVTGDDATYTTYNIVVFSHSGQPKQISKLHPSYMPLKYLLLFPYGEEGWSPRLKMEELLQKNLIVNMYYAYYIHARRHIWSPILNASRLFQQYLVDASTCIEESRLEYITKHQSNLWRDYVSGLYDALSKGDRETRTVGKRVFLPASFTGGPRFMYSHYQDALSICRVYGNPQYFITFTCNVEWPEITRYMETHRQRDVHSRANIIARIFHIKVHEFIDFLKADKPFGVVDACTSSFSFILPDLYTIEFQKRGLPHSHTLLWVKAADRIRTTADVDTYITAELPDPVTDSELYETITSCMIHGPCGLLNPKAPCMKDGKCSKHFPKPFLDATLFDTEGYVRYKRNASTHHINQHGQLIDNGYIVPYNRRLSSRFRAHINAEYCGWNMMIKYIFKYISKGADRVRYTIQKEELPDESTSVTTSGNQEAPQNPEVRSVDEVKNFLDGRYICPHKAAWHILNFHIHHRHPPVQVLSVHEENMQQLLFKENSTIPEVLSNPYNTITTLIGWFRSNTRDPAGRHLTYLEYPKAYKWEKSFKSWSPRVDESSKMIGRCLRPSYVRRIILLLCHQKGCTSFEDLRTVSGTIYPTFRAACNALNLIGDDAEWLTAFTKASVWATSPQLRSLFCQLLLFCEVSNPQTLWEFACEKMKDDYLHTMKREMPDKDVASFTDFIQQQLLND</sequence>
<evidence type="ECO:0000313" key="4">
    <source>
        <dbReference type="Proteomes" id="UP000235145"/>
    </source>
</evidence>
<reference evidence="3 4" key="1">
    <citation type="journal article" date="2017" name="Nat. Commun.">
        <title>Genome assembly with in vitro proximity ligation data and whole-genome triplication in lettuce.</title>
        <authorList>
            <person name="Reyes-Chin-Wo S."/>
            <person name="Wang Z."/>
            <person name="Yang X."/>
            <person name="Kozik A."/>
            <person name="Arikit S."/>
            <person name="Song C."/>
            <person name="Xia L."/>
            <person name="Froenicke L."/>
            <person name="Lavelle D.O."/>
            <person name="Truco M.J."/>
            <person name="Xia R."/>
            <person name="Zhu S."/>
            <person name="Xu C."/>
            <person name="Xu H."/>
            <person name="Xu X."/>
            <person name="Cox K."/>
            <person name="Korf I."/>
            <person name="Meyers B.C."/>
            <person name="Michelmore R.W."/>
        </authorList>
    </citation>
    <scope>NUCLEOTIDE SEQUENCE [LARGE SCALE GENOMIC DNA]</scope>
    <source>
        <strain evidence="4">cv. Salinas</strain>
        <tissue evidence="3">Seedlings</tissue>
    </source>
</reference>
<dbReference type="PANTHER" id="PTHR45786">
    <property type="entry name" value="DNA BINDING PROTEIN-LIKE"/>
    <property type="match status" value="1"/>
</dbReference>
<dbReference type="AlphaFoldDB" id="A0A9R1VWB4"/>
<feature type="region of interest" description="Disordered" evidence="1">
    <location>
        <begin position="695"/>
        <end position="715"/>
    </location>
</feature>
<evidence type="ECO:0000256" key="1">
    <source>
        <dbReference type="SAM" id="MobiDB-lite"/>
    </source>
</evidence>
<protein>
    <recommendedName>
        <fullName evidence="2">Helitron helicase-like domain-containing protein</fullName>
    </recommendedName>
</protein>
<dbReference type="Pfam" id="PF14214">
    <property type="entry name" value="Helitron_like_N"/>
    <property type="match status" value="1"/>
</dbReference>
<accession>A0A9R1VWB4</accession>
<feature type="domain" description="Helitron helicase-like" evidence="2">
    <location>
        <begin position="351"/>
        <end position="544"/>
    </location>
</feature>
<comment type="caution">
    <text evidence="3">The sequence shown here is derived from an EMBL/GenBank/DDBJ whole genome shotgun (WGS) entry which is preliminary data.</text>
</comment>
<keyword evidence="4" id="KW-1185">Reference proteome</keyword>
<organism evidence="3 4">
    <name type="scientific">Lactuca sativa</name>
    <name type="common">Garden lettuce</name>
    <dbReference type="NCBI Taxonomy" id="4236"/>
    <lineage>
        <taxon>Eukaryota</taxon>
        <taxon>Viridiplantae</taxon>
        <taxon>Streptophyta</taxon>
        <taxon>Embryophyta</taxon>
        <taxon>Tracheophyta</taxon>
        <taxon>Spermatophyta</taxon>
        <taxon>Magnoliopsida</taxon>
        <taxon>eudicotyledons</taxon>
        <taxon>Gunneridae</taxon>
        <taxon>Pentapetalae</taxon>
        <taxon>asterids</taxon>
        <taxon>campanulids</taxon>
        <taxon>Asterales</taxon>
        <taxon>Asteraceae</taxon>
        <taxon>Cichorioideae</taxon>
        <taxon>Cichorieae</taxon>
        <taxon>Lactucinae</taxon>
        <taxon>Lactuca</taxon>
    </lineage>
</organism>
<dbReference type="Proteomes" id="UP000235145">
    <property type="component" value="Unassembled WGS sequence"/>
</dbReference>
<feature type="compositionally biased region" description="Polar residues" evidence="1">
    <location>
        <begin position="698"/>
        <end position="711"/>
    </location>
</feature>